<dbReference type="EMBL" id="CP023778">
    <property type="protein sequence ID" value="ATL67207.1"/>
    <property type="molecule type" value="Genomic_DNA"/>
</dbReference>
<evidence type="ECO:0000313" key="1">
    <source>
        <dbReference type="EMBL" id="ATL67207.1"/>
    </source>
</evidence>
<organism evidence="1 2">
    <name type="scientific">Nocardia terpenica</name>
    <dbReference type="NCBI Taxonomy" id="455432"/>
    <lineage>
        <taxon>Bacteria</taxon>
        <taxon>Bacillati</taxon>
        <taxon>Actinomycetota</taxon>
        <taxon>Actinomycetes</taxon>
        <taxon>Mycobacteriales</taxon>
        <taxon>Nocardiaceae</taxon>
        <taxon>Nocardia</taxon>
    </lineage>
</organism>
<dbReference type="KEGG" id="ntp:CRH09_14385"/>
<dbReference type="InterPro" id="IPR019719">
    <property type="entry name" value="DUF2599"/>
</dbReference>
<reference evidence="1 2" key="1">
    <citation type="submission" date="2017-10" db="EMBL/GenBank/DDBJ databases">
        <title>Comparative genomics between pathogenic Norcardia.</title>
        <authorList>
            <person name="Zeng L."/>
        </authorList>
    </citation>
    <scope>NUCLEOTIDE SEQUENCE [LARGE SCALE GENOMIC DNA]</scope>
    <source>
        <strain evidence="1 2">NC_YFY_NT001</strain>
    </source>
</reference>
<dbReference type="Proteomes" id="UP000221961">
    <property type="component" value="Chromosome"/>
</dbReference>
<dbReference type="RefSeq" id="WP_098694353.1">
    <property type="nucleotide sequence ID" value="NZ_CP023778.1"/>
</dbReference>
<gene>
    <name evidence="1" type="ORF">CRH09_14385</name>
</gene>
<evidence type="ECO:0008006" key="3">
    <source>
        <dbReference type="Google" id="ProtNLM"/>
    </source>
</evidence>
<sequence length="142" mass="15218">MRRVVAGLGAAAVVALGVSGTGIGVAAASAPESGSADPFADSRLIDHVVWTDTRDGRRLMIFPTPSGRRDFAPPAGDRAWREVLEQAPDANTPGMLDQFMCHWHWARVVESGKTSWNLEPWRPAVGYPETIAALCNPGGPER</sequence>
<dbReference type="Pfam" id="PF10783">
    <property type="entry name" value="DUF2599"/>
    <property type="match status" value="1"/>
</dbReference>
<name>A0A291RIL1_9NOCA</name>
<dbReference type="GeneID" id="88358586"/>
<accession>A0A291RIL1</accession>
<evidence type="ECO:0000313" key="2">
    <source>
        <dbReference type="Proteomes" id="UP000221961"/>
    </source>
</evidence>
<protein>
    <recommendedName>
        <fullName evidence="3">DUF2599 domain-containing protein</fullName>
    </recommendedName>
</protein>
<dbReference type="AlphaFoldDB" id="A0A291RIL1"/>
<proteinExistence type="predicted"/>